<feature type="region of interest" description="Disordered" evidence="1">
    <location>
        <begin position="1"/>
        <end position="25"/>
    </location>
</feature>
<evidence type="ECO:0000313" key="3">
    <source>
        <dbReference type="Proteomes" id="UP000266841"/>
    </source>
</evidence>
<proteinExistence type="predicted"/>
<feature type="compositionally biased region" description="Basic and acidic residues" evidence="1">
    <location>
        <begin position="1"/>
        <end position="14"/>
    </location>
</feature>
<comment type="caution">
    <text evidence="2">The sequence shown here is derived from an EMBL/GenBank/DDBJ whole genome shotgun (WGS) entry which is preliminary data.</text>
</comment>
<evidence type="ECO:0000313" key="2">
    <source>
        <dbReference type="EMBL" id="EJK45311.1"/>
    </source>
</evidence>
<dbReference type="OrthoDB" id="195558at2759"/>
<dbReference type="AlphaFoldDB" id="K0R901"/>
<accession>K0R901</accession>
<dbReference type="EMBL" id="AGNL01048608">
    <property type="protein sequence ID" value="EJK45311.1"/>
    <property type="molecule type" value="Genomic_DNA"/>
</dbReference>
<sequence length="298" mass="32913">MADDGSEKKPKTATEDGVVDPSERGARRPDPLWLYFLSCASAADMRGENQRLRSENEQLHGRTWQLNHEVLPVVVIHATVVVDLSRVDTSIVAHIASFLGESLELLNLALTCKSFGWRQPASSLNLSLVEGVACRAVCSRATDAEMGSLPAYTSGTTTPMPGLDADRYLDSGDFGFVDRYFNHCYYRDFLAQRSDDWGGSNIHACEYDPADTVLNWTDWGEEEGSIRGERICPHTSIEEMGPISIVLNLDEGTMAVHDCAYAVHDKVVLKGGLSGPYCWYVKLTQFENIAIKRGTSQT</sequence>
<organism evidence="2 3">
    <name type="scientific">Thalassiosira oceanica</name>
    <name type="common">Marine diatom</name>
    <dbReference type="NCBI Taxonomy" id="159749"/>
    <lineage>
        <taxon>Eukaryota</taxon>
        <taxon>Sar</taxon>
        <taxon>Stramenopiles</taxon>
        <taxon>Ochrophyta</taxon>
        <taxon>Bacillariophyta</taxon>
        <taxon>Coscinodiscophyceae</taxon>
        <taxon>Thalassiosirophycidae</taxon>
        <taxon>Thalassiosirales</taxon>
        <taxon>Thalassiosiraceae</taxon>
        <taxon>Thalassiosira</taxon>
    </lineage>
</organism>
<gene>
    <name evidence="2" type="ORF">THAOC_36078</name>
</gene>
<reference evidence="2 3" key="1">
    <citation type="journal article" date="2012" name="Genome Biol.">
        <title>Genome and low-iron response of an oceanic diatom adapted to chronic iron limitation.</title>
        <authorList>
            <person name="Lommer M."/>
            <person name="Specht M."/>
            <person name="Roy A.S."/>
            <person name="Kraemer L."/>
            <person name="Andreson R."/>
            <person name="Gutowska M.A."/>
            <person name="Wolf J."/>
            <person name="Bergner S.V."/>
            <person name="Schilhabel M.B."/>
            <person name="Klostermeier U.C."/>
            <person name="Beiko R.G."/>
            <person name="Rosenstiel P."/>
            <person name="Hippler M."/>
            <person name="Laroche J."/>
        </authorList>
    </citation>
    <scope>NUCLEOTIDE SEQUENCE [LARGE SCALE GENOMIC DNA]</scope>
    <source>
        <strain evidence="2 3">CCMP1005</strain>
    </source>
</reference>
<dbReference type="Proteomes" id="UP000266841">
    <property type="component" value="Unassembled WGS sequence"/>
</dbReference>
<keyword evidence="3" id="KW-1185">Reference proteome</keyword>
<protein>
    <submittedName>
        <fullName evidence="2">Uncharacterized protein</fullName>
    </submittedName>
</protein>
<evidence type="ECO:0000256" key="1">
    <source>
        <dbReference type="SAM" id="MobiDB-lite"/>
    </source>
</evidence>
<name>K0R901_THAOC</name>